<protein>
    <recommendedName>
        <fullName evidence="3">Ankyrin repeat domain-containing protein</fullName>
    </recommendedName>
</protein>
<proteinExistence type="predicted"/>
<dbReference type="RefSeq" id="WP_258568849.1">
    <property type="nucleotide sequence ID" value="NZ_JAKUDN010000001.1"/>
</dbReference>
<sequence>MEHSPQEDSSLNLAAYDDNKAVTLALIQAGANVNQARIDAGKTPPDIAEECGHKDVVNMQAVTGETPNLGQETPVRWSYPPYFK</sequence>
<dbReference type="Gene3D" id="1.25.40.20">
    <property type="entry name" value="Ankyrin repeat-containing domain"/>
    <property type="match status" value="1"/>
</dbReference>
<gene>
    <name evidence="1" type="ORF">MKS91_00285</name>
</gene>
<comment type="caution">
    <text evidence="1">The sequence shown here is derived from an EMBL/GenBank/DDBJ whole genome shotgun (WGS) entry which is preliminary data.</text>
</comment>
<dbReference type="SUPFAM" id="SSF48403">
    <property type="entry name" value="Ankyrin repeat"/>
    <property type="match status" value="1"/>
</dbReference>
<evidence type="ECO:0000313" key="1">
    <source>
        <dbReference type="EMBL" id="MCP8351734.1"/>
    </source>
</evidence>
<reference evidence="1 2" key="1">
    <citation type="journal article" date="2022" name="Nat. Microbiol.">
        <title>The microbiome of a bacterivorous marine choanoflagellate contains a resource-demanding obligate bacterial associate.</title>
        <authorList>
            <person name="Needham D.M."/>
            <person name="Poirier C."/>
            <person name="Bachy C."/>
            <person name="George E.E."/>
            <person name="Wilken S."/>
            <person name="Yung C.C.M."/>
            <person name="Limardo A.J."/>
            <person name="Morando M."/>
            <person name="Sudek L."/>
            <person name="Malmstrom R.R."/>
            <person name="Keeling P.J."/>
            <person name="Santoro A.E."/>
            <person name="Worden A.Z."/>
        </authorList>
    </citation>
    <scope>NUCLEOTIDE SEQUENCE [LARGE SCALE GENOMIC DNA]</scope>
    <source>
        <strain evidence="1 2">Comchoano-2</strain>
    </source>
</reference>
<keyword evidence="2" id="KW-1185">Reference proteome</keyword>
<accession>A0ABT1L3D0</accession>
<dbReference type="InterPro" id="IPR036770">
    <property type="entry name" value="Ankyrin_rpt-contain_sf"/>
</dbReference>
<name>A0ABT1L3D0_9GAMM</name>
<evidence type="ECO:0008006" key="3">
    <source>
        <dbReference type="Google" id="ProtNLM"/>
    </source>
</evidence>
<dbReference type="Proteomes" id="UP001320768">
    <property type="component" value="Unassembled WGS sequence"/>
</dbReference>
<organism evidence="1 2">
    <name type="scientific">Candidatus Synchoanobacter obligatus</name>
    <dbReference type="NCBI Taxonomy" id="2919597"/>
    <lineage>
        <taxon>Bacteria</taxon>
        <taxon>Pseudomonadati</taxon>
        <taxon>Pseudomonadota</taxon>
        <taxon>Gammaproteobacteria</taxon>
        <taxon>Candidatus Comchoanobacterales</taxon>
        <taxon>Candidatus Comchoanobacteraceae</taxon>
        <taxon>Candidatus Synchoanobacter</taxon>
    </lineage>
</organism>
<evidence type="ECO:0000313" key="2">
    <source>
        <dbReference type="Proteomes" id="UP001320768"/>
    </source>
</evidence>
<dbReference type="EMBL" id="JAKUDN010000001">
    <property type="protein sequence ID" value="MCP8351734.1"/>
    <property type="molecule type" value="Genomic_DNA"/>
</dbReference>